<dbReference type="PROSITE" id="PS51841">
    <property type="entry name" value="LTD"/>
    <property type="match status" value="1"/>
</dbReference>
<evidence type="ECO:0000256" key="1">
    <source>
        <dbReference type="SAM" id="MobiDB-lite"/>
    </source>
</evidence>
<evidence type="ECO:0000259" key="2">
    <source>
        <dbReference type="PROSITE" id="PS51841"/>
    </source>
</evidence>
<evidence type="ECO:0000313" key="3">
    <source>
        <dbReference type="EMBL" id="HGZ43032.1"/>
    </source>
</evidence>
<dbReference type="InterPro" id="IPR026444">
    <property type="entry name" value="Secre_tail"/>
</dbReference>
<comment type="caution">
    <text evidence="3">The sequence shown here is derived from an EMBL/GenBank/DDBJ whole genome shotgun (WGS) entry which is preliminary data.</text>
</comment>
<dbReference type="AlphaFoldDB" id="A0A832I9K6"/>
<dbReference type="GO" id="GO:0015074">
    <property type="term" value="P:DNA integration"/>
    <property type="evidence" value="ECO:0007669"/>
    <property type="project" value="InterPro"/>
</dbReference>
<gene>
    <name evidence="3" type="ORF">ENR23_06350</name>
</gene>
<dbReference type="NCBIfam" id="TIGR04183">
    <property type="entry name" value="Por_Secre_tail"/>
    <property type="match status" value="1"/>
</dbReference>
<protein>
    <submittedName>
        <fullName evidence="3">T9SS type A sorting domain-containing protein</fullName>
    </submittedName>
</protein>
<dbReference type="Pfam" id="PF13683">
    <property type="entry name" value="rve_3"/>
    <property type="match status" value="1"/>
</dbReference>
<proteinExistence type="predicted"/>
<sequence>MRREGLSSHHVSNVVDARCVPSTWREEYNNTRPHSALGQLSPATASRPGRVHQRPEEACIAPGPVDRGAGADRKPAWRRAAWTSDRERTKIAIEGALSGPDNVPMRECGLLSTVHRAGLRAHAILLAWLFAGSIPSTGSAQCLIISEYVEGTANNKALEIRNLSPAAIDLAARGGRILIYANGAASATATVDLTGVIPPGSVHVVAHAGAGAQLAPLADELHSSLAFNGDDAIELVLDGLTMDVIGQIGVDPGVAWGTLPVTTMDLTLRRKETVTRGDVVGSDPFDPVTEWDAYPLDTFHDLGLPPGGVFFCSPLSVSDQPEDGEAWLSPPYPNPHPGGRVATIGYSLGMGGLVRLEVLDVTGRRVALLVDAERPAGKYLANWDGRDDAGHVRESGVYFVRLQAGGRSFFRKLARLAR</sequence>
<feature type="domain" description="LTD" evidence="2">
    <location>
        <begin position="136"/>
        <end position="258"/>
    </location>
</feature>
<name>A0A832I9K6_UNCEI</name>
<dbReference type="InterPro" id="IPR001322">
    <property type="entry name" value="Lamin_tail_dom"/>
</dbReference>
<accession>A0A832I9K6</accession>
<dbReference type="EMBL" id="DSQF01000012">
    <property type="protein sequence ID" value="HGZ43032.1"/>
    <property type="molecule type" value="Genomic_DNA"/>
</dbReference>
<dbReference type="Gene3D" id="2.60.40.4070">
    <property type="match status" value="1"/>
</dbReference>
<reference evidence="3" key="1">
    <citation type="journal article" date="2020" name="mSystems">
        <title>Genome- and Community-Level Interaction Insights into Carbon Utilization and Element Cycling Functions of Hydrothermarchaeota in Hydrothermal Sediment.</title>
        <authorList>
            <person name="Zhou Z."/>
            <person name="Liu Y."/>
            <person name="Xu W."/>
            <person name="Pan J."/>
            <person name="Luo Z.H."/>
            <person name="Li M."/>
        </authorList>
    </citation>
    <scope>NUCLEOTIDE SEQUENCE [LARGE SCALE GENOMIC DNA]</scope>
    <source>
        <strain evidence="3">SpSt-381</strain>
    </source>
</reference>
<organism evidence="3">
    <name type="scientific">Eiseniibacteriota bacterium</name>
    <dbReference type="NCBI Taxonomy" id="2212470"/>
    <lineage>
        <taxon>Bacteria</taxon>
        <taxon>Candidatus Eiseniibacteriota</taxon>
    </lineage>
</organism>
<dbReference type="InterPro" id="IPR001584">
    <property type="entry name" value="Integrase_cat-core"/>
</dbReference>
<feature type="region of interest" description="Disordered" evidence="1">
    <location>
        <begin position="30"/>
        <end position="75"/>
    </location>
</feature>